<evidence type="ECO:0000313" key="4">
    <source>
        <dbReference type="Proteomes" id="UP000286045"/>
    </source>
</evidence>
<feature type="chain" id="PRO_5019096756" description="Cyanovirin-N domain-containing protein" evidence="2">
    <location>
        <begin position="18"/>
        <end position="154"/>
    </location>
</feature>
<evidence type="ECO:0000256" key="1">
    <source>
        <dbReference type="SAM" id="MobiDB-lite"/>
    </source>
</evidence>
<protein>
    <recommendedName>
        <fullName evidence="5">Cyanovirin-N domain-containing protein</fullName>
    </recommendedName>
</protein>
<dbReference type="AlphaFoldDB" id="A0A439DEU7"/>
<feature type="signal peptide" evidence="2">
    <location>
        <begin position="1"/>
        <end position="17"/>
    </location>
</feature>
<name>A0A439DEU7_9PEZI</name>
<dbReference type="EMBL" id="RYZI01000039">
    <property type="protein sequence ID" value="RWA12898.1"/>
    <property type="molecule type" value="Genomic_DNA"/>
</dbReference>
<proteinExistence type="predicted"/>
<accession>A0A439DEU7</accession>
<reference evidence="3 4" key="1">
    <citation type="submission" date="2018-12" db="EMBL/GenBank/DDBJ databases">
        <title>Draft genome sequence of Xylaria grammica IHI A82.</title>
        <authorList>
            <person name="Buettner E."/>
            <person name="Kellner H."/>
        </authorList>
    </citation>
    <scope>NUCLEOTIDE SEQUENCE [LARGE SCALE GENOMIC DNA]</scope>
    <source>
        <strain evidence="3 4">IHI A82</strain>
    </source>
</reference>
<organism evidence="3 4">
    <name type="scientific">Xylaria grammica</name>
    <dbReference type="NCBI Taxonomy" id="363999"/>
    <lineage>
        <taxon>Eukaryota</taxon>
        <taxon>Fungi</taxon>
        <taxon>Dikarya</taxon>
        <taxon>Ascomycota</taxon>
        <taxon>Pezizomycotina</taxon>
        <taxon>Sordariomycetes</taxon>
        <taxon>Xylariomycetidae</taxon>
        <taxon>Xylariales</taxon>
        <taxon>Xylariaceae</taxon>
        <taxon>Xylaria</taxon>
    </lineage>
</organism>
<gene>
    <name evidence="3" type="ORF">EKO27_g2192</name>
</gene>
<keyword evidence="4" id="KW-1185">Reference proteome</keyword>
<evidence type="ECO:0000313" key="3">
    <source>
        <dbReference type="EMBL" id="RWA12898.1"/>
    </source>
</evidence>
<evidence type="ECO:0008006" key="5">
    <source>
        <dbReference type="Google" id="ProtNLM"/>
    </source>
</evidence>
<feature type="compositionally biased region" description="Gly residues" evidence="1">
    <location>
        <begin position="39"/>
        <end position="48"/>
    </location>
</feature>
<keyword evidence="2" id="KW-0732">Signal</keyword>
<feature type="compositionally biased region" description="Polar residues" evidence="1">
    <location>
        <begin position="23"/>
        <end position="32"/>
    </location>
</feature>
<sequence length="154" mass="15702">MKFFNVVLLTTSAAAAARRHRTGQNNGSQNANDRNRGGNTVGAGGTTGDNGSAKDTTTGATLVLKEVGGVLGNECLTFRNNGEIVDAACVNEAADRQITPATINGELALHVQRDFSAGFRADLVGVQAIELVSFTDGGLRTPSGACASGHDGLA</sequence>
<feature type="region of interest" description="Disordered" evidence="1">
    <location>
        <begin position="17"/>
        <end position="56"/>
    </location>
</feature>
<evidence type="ECO:0000256" key="2">
    <source>
        <dbReference type="SAM" id="SignalP"/>
    </source>
</evidence>
<comment type="caution">
    <text evidence="3">The sequence shown here is derived from an EMBL/GenBank/DDBJ whole genome shotgun (WGS) entry which is preliminary data.</text>
</comment>
<dbReference type="Proteomes" id="UP000286045">
    <property type="component" value="Unassembled WGS sequence"/>
</dbReference>